<dbReference type="Pfam" id="PF23715">
    <property type="entry name" value="DUF7157"/>
    <property type="match status" value="1"/>
</dbReference>
<dbReference type="Proteomes" id="UP000069773">
    <property type="component" value="Unassembled WGS sequence"/>
</dbReference>
<feature type="domain" description="DUF7159" evidence="3">
    <location>
        <begin position="2"/>
        <end position="217"/>
    </location>
</feature>
<comment type="caution">
    <text evidence="4">The sequence shown here is derived from an EMBL/GenBank/DDBJ whole genome shotgun (WGS) entry which is preliminary data.</text>
</comment>
<evidence type="ECO:0000256" key="1">
    <source>
        <dbReference type="SAM" id="MobiDB-lite"/>
    </source>
</evidence>
<evidence type="ECO:0000259" key="3">
    <source>
        <dbReference type="Pfam" id="PF23717"/>
    </source>
</evidence>
<evidence type="ECO:0000313" key="5">
    <source>
        <dbReference type="Proteomes" id="UP000069773"/>
    </source>
</evidence>
<sequence>MLGLSMTSSTVRWVLVEGATGEGATVDRGSFDFDADVDPDDLLNVALADVVDSPIHAIGVTWTNEAEAMASGVLEALTGRGYGNAIAISELEAGDVLAAGIADIADYDEVAVCIVEPDAAVVAMVDRDGVTVDRIARPLDGADVVELPSSVIAMLELNQWRPQAIFVVGSARDLDLITSTLGDVTDSPVFSAAEADLALARGAALASARAVNRLDATVAKGPSRVGALASVLVAAVVTFVVSTSTAVGLSLTGDGEPTRQGAHATEEEPVAVAEEAQRPVDNEIHSKKATTPAEARPVVAQTIAVAAPPPPPAAPPAEPVYEPPAYVPPAPAYTAPEPVYAPPAPVDTAPAYTPPAPVYAPPPAPAYVPPPQPRLRDRIIERIPIINRFHEPEYTYGR</sequence>
<feature type="region of interest" description="Disordered" evidence="1">
    <location>
        <begin position="352"/>
        <end position="373"/>
    </location>
</feature>
<keyword evidence="5" id="KW-1185">Reference proteome</keyword>
<organism evidence="4 5">
    <name type="scientific">Mycolicibacterium novocastrense</name>
    <name type="common">Mycobacterium novocastrense</name>
    <dbReference type="NCBI Taxonomy" id="59813"/>
    <lineage>
        <taxon>Bacteria</taxon>
        <taxon>Bacillati</taxon>
        <taxon>Actinomycetota</taxon>
        <taxon>Actinomycetes</taxon>
        <taxon>Mycobacteriales</taxon>
        <taxon>Mycobacteriaceae</taxon>
        <taxon>Mycolicibacterium</taxon>
    </lineage>
</organism>
<name>A0ABQ0KML2_MYCNV</name>
<dbReference type="InterPro" id="IPR055583">
    <property type="entry name" value="DUF7159"/>
</dbReference>
<protein>
    <recommendedName>
        <fullName evidence="6">FHA domain-containing protein</fullName>
    </recommendedName>
</protein>
<dbReference type="EMBL" id="BCTA01000052">
    <property type="protein sequence ID" value="GAT10725.1"/>
    <property type="molecule type" value="Genomic_DNA"/>
</dbReference>
<dbReference type="InterPro" id="IPR055581">
    <property type="entry name" value="DUF7157"/>
</dbReference>
<evidence type="ECO:0008006" key="6">
    <source>
        <dbReference type="Google" id="ProtNLM"/>
    </source>
</evidence>
<feature type="region of interest" description="Disordered" evidence="1">
    <location>
        <begin position="251"/>
        <end position="294"/>
    </location>
</feature>
<dbReference type="Pfam" id="PF23717">
    <property type="entry name" value="DUF7159"/>
    <property type="match status" value="1"/>
</dbReference>
<gene>
    <name evidence="4" type="ORF">RMCN_3858</name>
</gene>
<feature type="domain" description="DUF7157" evidence="2">
    <location>
        <begin position="312"/>
        <end position="394"/>
    </location>
</feature>
<proteinExistence type="predicted"/>
<evidence type="ECO:0000259" key="2">
    <source>
        <dbReference type="Pfam" id="PF23715"/>
    </source>
</evidence>
<evidence type="ECO:0000313" key="4">
    <source>
        <dbReference type="EMBL" id="GAT10725.1"/>
    </source>
</evidence>
<accession>A0ABQ0KML2</accession>
<feature type="compositionally biased region" description="Basic and acidic residues" evidence="1">
    <location>
        <begin position="275"/>
        <end position="286"/>
    </location>
</feature>
<reference evidence="4 5" key="1">
    <citation type="journal article" date="2016" name="Genome Announc.">
        <title>Draft Genome Sequences of Five Rapidly Growing Mycobacterium Species, M. thermoresistibile, M. fortuitum subsp. acetamidolyticum, M. canariasense, M. brisbanense, and M. novocastrense.</title>
        <authorList>
            <person name="Katahira K."/>
            <person name="Ogura Y."/>
            <person name="Gotoh Y."/>
            <person name="Hayashi T."/>
        </authorList>
    </citation>
    <scope>NUCLEOTIDE SEQUENCE [LARGE SCALE GENOMIC DNA]</scope>
    <source>
        <strain evidence="4 5">JCM18114</strain>
    </source>
</reference>